<dbReference type="PRINTS" id="PR00007">
    <property type="entry name" value="COMPLEMNTC1Q"/>
</dbReference>
<comment type="subcellular location">
    <subcellularLocation>
        <location evidence="1">Secreted</location>
    </subcellularLocation>
</comment>
<dbReference type="SMART" id="SM00110">
    <property type="entry name" value="C1Q"/>
    <property type="match status" value="1"/>
</dbReference>
<dbReference type="PANTHER" id="PTHR15427">
    <property type="entry name" value="EMILIN ELASTIN MICROFIBRIL INTERFACE-LOCATED PROTEIN ELASTIN MICROFIBRIL INTERFACER"/>
    <property type="match status" value="1"/>
</dbReference>
<dbReference type="PANTHER" id="PTHR15427:SF33">
    <property type="entry name" value="COLLAGEN IV NC1 DOMAIN-CONTAINING PROTEIN"/>
    <property type="match status" value="1"/>
</dbReference>
<proteinExistence type="predicted"/>
<evidence type="ECO:0000313" key="6">
    <source>
        <dbReference type="Proteomes" id="UP000005408"/>
    </source>
</evidence>
<dbReference type="Pfam" id="PF00386">
    <property type="entry name" value="C1q"/>
    <property type="match status" value="1"/>
</dbReference>
<feature type="signal peptide" evidence="3">
    <location>
        <begin position="1"/>
        <end position="19"/>
    </location>
</feature>
<reference evidence="5" key="1">
    <citation type="submission" date="2022-08" db="UniProtKB">
        <authorList>
            <consortium name="EnsemblMetazoa"/>
        </authorList>
    </citation>
    <scope>IDENTIFICATION</scope>
    <source>
        <strain evidence="5">05x7-T-G4-1.051#20</strain>
    </source>
</reference>
<evidence type="ECO:0000313" key="5">
    <source>
        <dbReference type="EnsemblMetazoa" id="G14990.1:cds"/>
    </source>
</evidence>
<feature type="domain" description="C1q" evidence="4">
    <location>
        <begin position="69"/>
        <end position="207"/>
    </location>
</feature>
<evidence type="ECO:0000256" key="1">
    <source>
        <dbReference type="ARBA" id="ARBA00004613"/>
    </source>
</evidence>
<protein>
    <recommendedName>
        <fullName evidence="4">C1q domain-containing protein</fullName>
    </recommendedName>
</protein>
<accession>A0A8W8IM93</accession>
<dbReference type="InterPro" id="IPR001073">
    <property type="entry name" value="C1q_dom"/>
</dbReference>
<feature type="chain" id="PRO_5036460187" description="C1q domain-containing protein" evidence="3">
    <location>
        <begin position="20"/>
        <end position="207"/>
    </location>
</feature>
<dbReference type="InterPro" id="IPR008983">
    <property type="entry name" value="Tumour_necrosis_fac-like_dom"/>
</dbReference>
<organism evidence="5 6">
    <name type="scientific">Magallana gigas</name>
    <name type="common">Pacific oyster</name>
    <name type="synonym">Crassostrea gigas</name>
    <dbReference type="NCBI Taxonomy" id="29159"/>
    <lineage>
        <taxon>Eukaryota</taxon>
        <taxon>Metazoa</taxon>
        <taxon>Spiralia</taxon>
        <taxon>Lophotrochozoa</taxon>
        <taxon>Mollusca</taxon>
        <taxon>Bivalvia</taxon>
        <taxon>Autobranchia</taxon>
        <taxon>Pteriomorphia</taxon>
        <taxon>Ostreida</taxon>
        <taxon>Ostreoidea</taxon>
        <taxon>Ostreidae</taxon>
        <taxon>Magallana</taxon>
    </lineage>
</organism>
<evidence type="ECO:0000259" key="4">
    <source>
        <dbReference type="PROSITE" id="PS50871"/>
    </source>
</evidence>
<dbReference type="EnsemblMetazoa" id="G14990.1">
    <property type="protein sequence ID" value="G14990.1:cds"/>
    <property type="gene ID" value="G14990"/>
</dbReference>
<dbReference type="PROSITE" id="PS50871">
    <property type="entry name" value="C1Q"/>
    <property type="match status" value="1"/>
</dbReference>
<dbReference type="Gene3D" id="2.60.120.40">
    <property type="match status" value="1"/>
</dbReference>
<dbReference type="AlphaFoldDB" id="A0A8W8IM93"/>
<dbReference type="Proteomes" id="UP000005408">
    <property type="component" value="Unassembled WGS sequence"/>
</dbReference>
<dbReference type="SUPFAM" id="SSF49842">
    <property type="entry name" value="TNF-like"/>
    <property type="match status" value="1"/>
</dbReference>
<evidence type="ECO:0000256" key="3">
    <source>
        <dbReference type="SAM" id="SignalP"/>
    </source>
</evidence>
<keyword evidence="6" id="KW-1185">Reference proteome</keyword>
<keyword evidence="3" id="KW-0732">Signal</keyword>
<sequence length="207" mass="23011">MCLKAVFVVALQSMLFVSANYSNENVEIFHKLSELENKVSVLTGKLESCQCSTSEDDSITREGRAIPEGRQSQIAFHVRLTHNIVNLGMHQSIEFDKVLLNDGNGYSIYSGHFVAPVSGLYVFAWTISSGDYHCIVYDVVKNNEILVYFISDANDHRDWAVSSGTAVTRMNAGDRVWIRVSNIEIHCSHYVFGTGLGTSSFAGYILN</sequence>
<evidence type="ECO:0000256" key="2">
    <source>
        <dbReference type="ARBA" id="ARBA00022525"/>
    </source>
</evidence>
<name>A0A8W8IM93_MAGGI</name>
<dbReference type="GO" id="GO:0005581">
    <property type="term" value="C:collagen trimer"/>
    <property type="evidence" value="ECO:0007669"/>
    <property type="project" value="UniProtKB-KW"/>
</dbReference>
<dbReference type="InterPro" id="IPR050392">
    <property type="entry name" value="Collagen/C1q_domain"/>
</dbReference>
<keyword evidence="2" id="KW-0964">Secreted</keyword>
<dbReference type="OrthoDB" id="10021193at2759"/>